<organism evidence="3 4">
    <name type="scientific">Agrocybe pediades</name>
    <dbReference type="NCBI Taxonomy" id="84607"/>
    <lineage>
        <taxon>Eukaryota</taxon>
        <taxon>Fungi</taxon>
        <taxon>Dikarya</taxon>
        <taxon>Basidiomycota</taxon>
        <taxon>Agaricomycotina</taxon>
        <taxon>Agaricomycetes</taxon>
        <taxon>Agaricomycetidae</taxon>
        <taxon>Agaricales</taxon>
        <taxon>Agaricineae</taxon>
        <taxon>Strophariaceae</taxon>
        <taxon>Agrocybe</taxon>
    </lineage>
</organism>
<keyword evidence="1" id="KW-0472">Membrane</keyword>
<proteinExistence type="predicted"/>
<evidence type="ECO:0000259" key="2">
    <source>
        <dbReference type="Pfam" id="PF20152"/>
    </source>
</evidence>
<comment type="caution">
    <text evidence="3">The sequence shown here is derived from an EMBL/GenBank/DDBJ whole genome shotgun (WGS) entry which is preliminary data.</text>
</comment>
<dbReference type="PANTHER" id="PTHR40465">
    <property type="entry name" value="CHROMOSOME 1, WHOLE GENOME SHOTGUN SEQUENCE"/>
    <property type="match status" value="1"/>
</dbReference>
<dbReference type="Pfam" id="PF20152">
    <property type="entry name" value="DUF6534"/>
    <property type="match status" value="1"/>
</dbReference>
<feature type="domain" description="DUF6534" evidence="2">
    <location>
        <begin position="33"/>
        <end position="118"/>
    </location>
</feature>
<keyword evidence="1" id="KW-1133">Transmembrane helix</keyword>
<dbReference type="InterPro" id="IPR045339">
    <property type="entry name" value="DUF6534"/>
</dbReference>
<keyword evidence="4" id="KW-1185">Reference proteome</keyword>
<dbReference type="PANTHER" id="PTHR40465:SF1">
    <property type="entry name" value="DUF6534 DOMAIN-CONTAINING PROTEIN"/>
    <property type="match status" value="1"/>
</dbReference>
<feature type="transmembrane region" description="Helical" evidence="1">
    <location>
        <begin position="64"/>
        <end position="88"/>
    </location>
</feature>
<name>A0A8H4QPS3_9AGAR</name>
<evidence type="ECO:0000313" key="3">
    <source>
        <dbReference type="EMBL" id="KAF4614646.1"/>
    </source>
</evidence>
<keyword evidence="1" id="KW-0812">Transmembrane</keyword>
<evidence type="ECO:0000256" key="1">
    <source>
        <dbReference type="SAM" id="Phobius"/>
    </source>
</evidence>
<protein>
    <recommendedName>
        <fullName evidence="2">DUF6534 domain-containing protein</fullName>
    </recommendedName>
</protein>
<sequence length="224" mass="25347">MLYRLRRYSSRYERDTERYNEFRVVIIALTGIAFTDICINIALIWKLHMSSTYISGTRHLVNRIVTYAIVTGCTTSIFALSVLITYLIYPPSGISTAVGFSLGRVYTLTMIFTLISRDRLAKDPVYHIVIETEWADSTTRANTPPLSTPSTIQGDMEFARPSFHERVSTFGSTRFRSVSAPPPRSFYDVDDISVYESAVSALRQLSHSSQRLEEVAGKDNSNYV</sequence>
<reference evidence="3 4" key="1">
    <citation type="submission" date="2019-12" db="EMBL/GenBank/DDBJ databases">
        <authorList>
            <person name="Floudas D."/>
            <person name="Bentzer J."/>
            <person name="Ahren D."/>
            <person name="Johansson T."/>
            <person name="Persson P."/>
            <person name="Tunlid A."/>
        </authorList>
    </citation>
    <scope>NUCLEOTIDE SEQUENCE [LARGE SCALE GENOMIC DNA]</scope>
    <source>
        <strain evidence="3 4">CBS 102.39</strain>
    </source>
</reference>
<accession>A0A8H4QPS3</accession>
<evidence type="ECO:0000313" key="4">
    <source>
        <dbReference type="Proteomes" id="UP000521872"/>
    </source>
</evidence>
<dbReference type="EMBL" id="JAACJL010000044">
    <property type="protein sequence ID" value="KAF4614646.1"/>
    <property type="molecule type" value="Genomic_DNA"/>
</dbReference>
<gene>
    <name evidence="3" type="ORF">D9613_003400</name>
</gene>
<dbReference type="Proteomes" id="UP000521872">
    <property type="component" value="Unassembled WGS sequence"/>
</dbReference>
<feature type="transmembrane region" description="Helical" evidence="1">
    <location>
        <begin position="22"/>
        <end position="43"/>
    </location>
</feature>
<feature type="transmembrane region" description="Helical" evidence="1">
    <location>
        <begin position="94"/>
        <end position="115"/>
    </location>
</feature>
<dbReference type="AlphaFoldDB" id="A0A8H4QPS3"/>